<accession>A0A1L7X550</accession>
<dbReference type="InterPro" id="IPR045518">
    <property type="entry name" value="2EXR"/>
</dbReference>
<evidence type="ECO:0000256" key="1">
    <source>
        <dbReference type="SAM" id="MobiDB-lite"/>
    </source>
</evidence>
<dbReference type="PANTHER" id="PTHR35910">
    <property type="entry name" value="2EXR DOMAIN-CONTAINING PROTEIN"/>
    <property type="match status" value="1"/>
</dbReference>
<feature type="region of interest" description="Disordered" evidence="1">
    <location>
        <begin position="40"/>
        <end position="65"/>
    </location>
</feature>
<protein>
    <recommendedName>
        <fullName evidence="2">2EXR domain-containing protein</fullName>
    </recommendedName>
</protein>
<proteinExistence type="predicted"/>
<feature type="compositionally biased region" description="Basic and acidic residues" evidence="1">
    <location>
        <begin position="45"/>
        <end position="55"/>
    </location>
</feature>
<keyword evidence="4" id="KW-1185">Reference proteome</keyword>
<dbReference type="Pfam" id="PF20150">
    <property type="entry name" value="2EXR"/>
    <property type="match status" value="1"/>
</dbReference>
<dbReference type="EMBL" id="FJOG01000015">
    <property type="protein sequence ID" value="CZR60135.1"/>
    <property type="molecule type" value="Genomic_DNA"/>
</dbReference>
<feature type="domain" description="2EXR" evidence="2">
    <location>
        <begin position="202"/>
        <end position="311"/>
    </location>
</feature>
<evidence type="ECO:0000259" key="2">
    <source>
        <dbReference type="Pfam" id="PF20150"/>
    </source>
</evidence>
<dbReference type="PANTHER" id="PTHR35910:SF6">
    <property type="entry name" value="2EXR DOMAIN-CONTAINING PROTEIN"/>
    <property type="match status" value="1"/>
</dbReference>
<evidence type="ECO:0000313" key="4">
    <source>
        <dbReference type="Proteomes" id="UP000184330"/>
    </source>
</evidence>
<reference evidence="3 4" key="1">
    <citation type="submission" date="2016-03" db="EMBL/GenBank/DDBJ databases">
        <authorList>
            <person name="Ploux O."/>
        </authorList>
    </citation>
    <scope>NUCLEOTIDE SEQUENCE [LARGE SCALE GENOMIC DNA]</scope>
    <source>
        <strain evidence="3 4">UAMH 11012</strain>
    </source>
</reference>
<evidence type="ECO:0000313" key="3">
    <source>
        <dbReference type="EMBL" id="CZR60135.1"/>
    </source>
</evidence>
<sequence length="478" mass="54623">MQAAALPTFCSGTTFTDPDRGKSTARQVYEVAHEANTSGTLLSAAEDRTVQESELRGGNTSSPRDLSPSLTFKVLRSAPFLPLLSWPSTLVLISCFVIVLSAKYTTRGQMPTCEARFEQKESLSERRWRSRFRMEQRDLAQDSSTIVGEASSSSLDVHLADPPIFSDAWFESLDQLWEDPGSVSTEQLTSCLELEEAHVTSFTIFNRLPPELRQIIWAHACSEPRIVDIWEVSFSDHTLDEDYLPWPSSWKVEPYAWKSHSEAPIILRVSKEARTAALRHYELCFGTEISGYGPFKITTPARIWVNWEQDLVMLGGTEFFDWKCFRKDAAKVRRIALPCYIGDDGRNLASNFRHCWARLKNLSEIVLYDASQVHGCEVPNRHRRIRLHFTTPDENAENQRELSRTQVNGFRYGRGRNRVTPSATREFLVQELAVDLAEYANEKFPDGGWKLPMLCFRDLRIDEDGQKVEERLQSWLNG</sequence>
<dbReference type="OrthoDB" id="3561020at2759"/>
<gene>
    <name evidence="3" type="ORF">PAC_10031</name>
</gene>
<dbReference type="Proteomes" id="UP000184330">
    <property type="component" value="Unassembled WGS sequence"/>
</dbReference>
<dbReference type="AlphaFoldDB" id="A0A1L7X550"/>
<organism evidence="3 4">
    <name type="scientific">Phialocephala subalpina</name>
    <dbReference type="NCBI Taxonomy" id="576137"/>
    <lineage>
        <taxon>Eukaryota</taxon>
        <taxon>Fungi</taxon>
        <taxon>Dikarya</taxon>
        <taxon>Ascomycota</taxon>
        <taxon>Pezizomycotina</taxon>
        <taxon>Leotiomycetes</taxon>
        <taxon>Helotiales</taxon>
        <taxon>Mollisiaceae</taxon>
        <taxon>Phialocephala</taxon>
        <taxon>Phialocephala fortinii species complex</taxon>
    </lineage>
</organism>
<name>A0A1L7X550_9HELO</name>